<organism evidence="2 3">
    <name type="scientific">Rotaria magnacalcarata</name>
    <dbReference type="NCBI Taxonomy" id="392030"/>
    <lineage>
        <taxon>Eukaryota</taxon>
        <taxon>Metazoa</taxon>
        <taxon>Spiralia</taxon>
        <taxon>Gnathifera</taxon>
        <taxon>Rotifera</taxon>
        <taxon>Eurotatoria</taxon>
        <taxon>Bdelloidea</taxon>
        <taxon>Philodinida</taxon>
        <taxon>Philodinidae</taxon>
        <taxon>Rotaria</taxon>
    </lineage>
</organism>
<dbReference type="Proteomes" id="UP000663855">
    <property type="component" value="Unassembled WGS sequence"/>
</dbReference>
<evidence type="ECO:0000256" key="1">
    <source>
        <dbReference type="SAM" id="MobiDB-lite"/>
    </source>
</evidence>
<feature type="region of interest" description="Disordered" evidence="1">
    <location>
        <begin position="571"/>
        <end position="591"/>
    </location>
</feature>
<accession>A0A814YRV8</accession>
<evidence type="ECO:0000313" key="3">
    <source>
        <dbReference type="Proteomes" id="UP000663855"/>
    </source>
</evidence>
<feature type="compositionally biased region" description="Acidic residues" evidence="1">
    <location>
        <begin position="571"/>
        <end position="581"/>
    </location>
</feature>
<evidence type="ECO:0000313" key="2">
    <source>
        <dbReference type="EMBL" id="CAF1232823.1"/>
    </source>
</evidence>
<name>A0A814YRV8_9BILA</name>
<reference evidence="2" key="1">
    <citation type="submission" date="2021-02" db="EMBL/GenBank/DDBJ databases">
        <authorList>
            <person name="Nowell W R."/>
        </authorList>
    </citation>
    <scope>NUCLEOTIDE SEQUENCE</scope>
</reference>
<dbReference type="EMBL" id="CAJNOV010005998">
    <property type="protein sequence ID" value="CAF1232823.1"/>
    <property type="molecule type" value="Genomic_DNA"/>
</dbReference>
<gene>
    <name evidence="2" type="ORF">CJN711_LOCUS13590</name>
</gene>
<proteinExistence type="predicted"/>
<dbReference type="AlphaFoldDB" id="A0A814YRV8"/>
<sequence>MATLEEELLPILDNVSSYSGDAFYKLVKDYVGIVEGEILEIQCIKNIRILLRIPDVFSFFQMNSKDIISLKQRACIIDDDMSYVIRAGIRSNIEQFIELLKQFHESKSNNSNFPSQTTTSTAIKQSGQCICHKLNMNQENEGFQSKSFINIFIRNILNNMERPSNNYHFDPMVSKFASALSILSGHNAYEFIRLNLPGALPSVTILRNYNQTISLPLHECECRFDSLKSYLDSIDSNYVFVSEDCTSVISSISYDSVNDCFIGFSSRLSNGLRSINQFRTNSYSELEQWFEDFDKSKVINAHLVEPLLTKTSSLVHSRPYIVSAYGTNNKVNSIEIFRKWIHMYNACKSKKINVVGFSSDCDPRYLKAMRSSLRIEQNLSQVEKDNCFITKAAWISSEINIHCLTSIIILVSSGYLPAYALNVHLFSSQPCEATFRSARSLSGTFSSITNFSVFEFMNKIEKISILNKIKSTEESSNATCSIKFPVHHKNRRNESLTPTNNQNSPPITTADIEKRILKAYKKAESIMNELKLTETLKRNELNDIKKLSSFIFQELSERLIVDYSFVNDDDVEQNSDDEASDANDNTSECSDADYESNEMFFDNDNQNIHNVITSKETFQGMKIYEHVDPSKMHNYFTTLINNKKIYS</sequence>
<protein>
    <submittedName>
        <fullName evidence="2">Uncharacterized protein</fullName>
    </submittedName>
</protein>
<comment type="caution">
    <text evidence="2">The sequence shown here is derived from an EMBL/GenBank/DDBJ whole genome shotgun (WGS) entry which is preliminary data.</text>
</comment>